<proteinExistence type="predicted"/>
<dbReference type="InterPro" id="IPR044257">
    <property type="entry name" value="TRM32-like"/>
</dbReference>
<dbReference type="PANTHER" id="PTHR47071:SF9">
    <property type="entry name" value="TRM32-LIKE PROTEIN (DUF3741)"/>
    <property type="match status" value="1"/>
</dbReference>
<feature type="domain" description="DUF3741" evidence="2">
    <location>
        <begin position="203"/>
        <end position="239"/>
    </location>
</feature>
<dbReference type="AlphaFoldDB" id="A0ABD3TSY5"/>
<dbReference type="Proteomes" id="UP001634393">
    <property type="component" value="Unassembled WGS sequence"/>
</dbReference>
<dbReference type="PANTHER" id="PTHR47071">
    <property type="entry name" value="PROTEIN TRM32"/>
    <property type="match status" value="1"/>
</dbReference>
<dbReference type="InterPro" id="IPR022212">
    <property type="entry name" value="DUF3741"/>
</dbReference>
<keyword evidence="5" id="KW-1185">Reference proteome</keyword>
<evidence type="ECO:0000256" key="1">
    <source>
        <dbReference type="SAM" id="MobiDB-lite"/>
    </source>
</evidence>
<organism evidence="4 5">
    <name type="scientific">Penstemon smallii</name>
    <dbReference type="NCBI Taxonomy" id="265156"/>
    <lineage>
        <taxon>Eukaryota</taxon>
        <taxon>Viridiplantae</taxon>
        <taxon>Streptophyta</taxon>
        <taxon>Embryophyta</taxon>
        <taxon>Tracheophyta</taxon>
        <taxon>Spermatophyta</taxon>
        <taxon>Magnoliopsida</taxon>
        <taxon>eudicotyledons</taxon>
        <taxon>Gunneridae</taxon>
        <taxon>Pentapetalae</taxon>
        <taxon>asterids</taxon>
        <taxon>lamiids</taxon>
        <taxon>Lamiales</taxon>
        <taxon>Plantaginaceae</taxon>
        <taxon>Cheloneae</taxon>
        <taxon>Penstemon</taxon>
    </lineage>
</organism>
<dbReference type="InterPro" id="IPR025486">
    <property type="entry name" value="DUF4378"/>
</dbReference>
<dbReference type="EMBL" id="JBJXBP010000003">
    <property type="protein sequence ID" value="KAL3839528.1"/>
    <property type="molecule type" value="Genomic_DNA"/>
</dbReference>
<sequence>MGKNLHQRERGIAMDERNPGCIKGILHHFPYHKRHRAKKRLTQRRHGTENLALVIADEESTKSTPEAAQIQENNDSVIENSAVEAKLMDPPSPAPKSSITSRIKALITEEMSKRRGRHRRSSSYPIRTQLERTSSIHHLEASDVDLSDHTKYSNNGVLGCNDSVHSIASLDLPKVRANYLKQSTINKLRDHTLLEDEFIYAIEPSQYASLQESKLFLDALDLLNMRKEVFLKILKDPSSSLAHQLHSRRSSSLKFGLTKSVSFPSPGSSDIRNNSITKNENGYCQKEEHELKDSYQENGSPKKLTKELELSCNASSSSSPSSSDMLKKRNDNKVALKSFKNLREKIKHVIRERKKEKRRIIMDAVLHKIPYGRRSSKDNKKDSQEFGKYPPSEKDQMNHQFKRTSSFNESFDRYDQLLETSYGKEAKFPLSERVKSGTANNTVSPTPRSHATLGRILSLPDLRSYSYFPIDESPSTSSVDTLARVASGNLRLTEKKLLGLNSDNKMQHFPFSESESQENFVDVGENFDDTKTEETASYYDLSLEPGLNSAPHSSKPEIVEDDKNDSLDLYTISEQSKVKQFYNDLVHQVDIKNNAEFSYVKDVLELSGFSGNEILGKWHSAEQPVNPLVFDEVEGCLVAQPDCSGYEEGGSCDHLLLFDLINEVLLNIYERSFCYWPMPLTVRSHIHRMPMGYRVLEEVWGEISLFLSWKPDIDLSIDDAVSRDLGKGDVWMNLQFDGECVGLEVEDLIFDDLLEEIISN</sequence>
<comment type="caution">
    <text evidence="4">The sequence shown here is derived from an EMBL/GenBank/DDBJ whole genome shotgun (WGS) entry which is preliminary data.</text>
</comment>
<evidence type="ECO:0000313" key="5">
    <source>
        <dbReference type="Proteomes" id="UP001634393"/>
    </source>
</evidence>
<reference evidence="4 5" key="1">
    <citation type="submission" date="2024-12" db="EMBL/GenBank/DDBJ databases">
        <title>The unique morphological basis and parallel evolutionary history of personate flowers in Penstemon.</title>
        <authorList>
            <person name="Depatie T.H."/>
            <person name="Wessinger C.A."/>
        </authorList>
    </citation>
    <scope>NUCLEOTIDE SEQUENCE [LARGE SCALE GENOMIC DNA]</scope>
    <source>
        <strain evidence="4">WTNN_2</strain>
        <tissue evidence="4">Leaf</tissue>
    </source>
</reference>
<evidence type="ECO:0000259" key="2">
    <source>
        <dbReference type="Pfam" id="PF12552"/>
    </source>
</evidence>
<protein>
    <recommendedName>
        <fullName evidence="6">DUF4378 domain-containing protein</fullName>
    </recommendedName>
</protein>
<feature type="domain" description="DUF4378" evidence="3">
    <location>
        <begin position="596"/>
        <end position="756"/>
    </location>
</feature>
<accession>A0ABD3TSY5</accession>
<feature type="region of interest" description="Disordered" evidence="1">
    <location>
        <begin position="371"/>
        <end position="398"/>
    </location>
</feature>
<evidence type="ECO:0008006" key="6">
    <source>
        <dbReference type="Google" id="ProtNLM"/>
    </source>
</evidence>
<evidence type="ECO:0000313" key="4">
    <source>
        <dbReference type="EMBL" id="KAL3839528.1"/>
    </source>
</evidence>
<feature type="compositionally biased region" description="Basic and acidic residues" evidence="1">
    <location>
        <begin position="375"/>
        <end position="397"/>
    </location>
</feature>
<evidence type="ECO:0000259" key="3">
    <source>
        <dbReference type="Pfam" id="PF14309"/>
    </source>
</evidence>
<gene>
    <name evidence="4" type="ORF">ACJIZ3_024119</name>
</gene>
<name>A0ABD3TSY5_9LAMI</name>
<dbReference type="Pfam" id="PF12552">
    <property type="entry name" value="DUF3741"/>
    <property type="match status" value="1"/>
</dbReference>
<feature type="region of interest" description="Disordered" evidence="1">
    <location>
        <begin position="308"/>
        <end position="329"/>
    </location>
</feature>
<dbReference type="Pfam" id="PF14309">
    <property type="entry name" value="DUF4378"/>
    <property type="match status" value="1"/>
</dbReference>